<gene>
    <name evidence="1" type="ORF">E5163_13000</name>
</gene>
<dbReference type="Proteomes" id="UP000308054">
    <property type="component" value="Unassembled WGS sequence"/>
</dbReference>
<dbReference type="Pfam" id="PF01371">
    <property type="entry name" value="Trp_repressor"/>
    <property type="match status" value="1"/>
</dbReference>
<dbReference type="GO" id="GO:0043565">
    <property type="term" value="F:sequence-specific DNA binding"/>
    <property type="evidence" value="ECO:0007669"/>
    <property type="project" value="InterPro"/>
</dbReference>
<protein>
    <submittedName>
        <fullName evidence="1">TrpR like protein, YerC/YecD</fullName>
    </submittedName>
</protein>
<dbReference type="Gene3D" id="1.10.1270.10">
    <property type="entry name" value="TrpR-like"/>
    <property type="match status" value="1"/>
</dbReference>
<dbReference type="OrthoDB" id="2621539at2"/>
<comment type="caution">
    <text evidence="1">The sequence shown here is derived from an EMBL/GenBank/DDBJ whole genome shotgun (WGS) entry which is preliminary data.</text>
</comment>
<dbReference type="SUPFAM" id="SSF48295">
    <property type="entry name" value="TrpR-like"/>
    <property type="match status" value="1"/>
</dbReference>
<dbReference type="AlphaFoldDB" id="A0A4S2GY73"/>
<dbReference type="RefSeq" id="WP_135996683.1">
    <property type="nucleotide sequence ID" value="NZ_CP071057.1"/>
</dbReference>
<dbReference type="InterPro" id="IPR010921">
    <property type="entry name" value="Trp_repressor/repl_initiator"/>
</dbReference>
<dbReference type="PANTHER" id="PTHR40080">
    <property type="entry name" value="LMO1763 PROTEIN"/>
    <property type="match status" value="1"/>
</dbReference>
<keyword evidence="2" id="KW-1185">Reference proteome</keyword>
<dbReference type="PIRSF" id="PIRSF012508">
    <property type="entry name" value="YerC"/>
    <property type="match status" value="1"/>
</dbReference>
<dbReference type="InterPro" id="IPR013368">
    <property type="entry name" value="YecD_YerC"/>
</dbReference>
<evidence type="ECO:0000313" key="2">
    <source>
        <dbReference type="Proteomes" id="UP000308054"/>
    </source>
</evidence>
<proteinExistence type="predicted"/>
<reference evidence="1 2" key="1">
    <citation type="journal article" date="2017" name="Int. J. Syst. Evol. Microbiol.">
        <title>Marinicauda algicola sp. nov., isolated from a marine red alga Rhodosorus marinus.</title>
        <authorList>
            <person name="Jeong S.E."/>
            <person name="Jeon S.H."/>
            <person name="Chun B.H."/>
            <person name="Kim D.W."/>
            <person name="Jeon C.O."/>
        </authorList>
    </citation>
    <scope>NUCLEOTIDE SEQUENCE [LARGE SCALE GENOMIC DNA]</scope>
    <source>
        <strain evidence="1 2">JCM 31718</strain>
    </source>
</reference>
<organism evidence="1 2">
    <name type="scientific">Marinicauda algicola</name>
    <dbReference type="NCBI Taxonomy" id="2029849"/>
    <lineage>
        <taxon>Bacteria</taxon>
        <taxon>Pseudomonadati</taxon>
        <taxon>Pseudomonadota</taxon>
        <taxon>Alphaproteobacteria</taxon>
        <taxon>Maricaulales</taxon>
        <taxon>Maricaulaceae</taxon>
        <taxon>Marinicauda</taxon>
    </lineage>
</organism>
<name>A0A4S2GY73_9PROT</name>
<dbReference type="EMBL" id="SRXW01000004">
    <property type="protein sequence ID" value="TGY87831.1"/>
    <property type="molecule type" value="Genomic_DNA"/>
</dbReference>
<dbReference type="PANTHER" id="PTHR40080:SF1">
    <property type="entry name" value="TRPR-LIKE PROTEIN YERC_YECD"/>
    <property type="match status" value="1"/>
</dbReference>
<accession>A0A4S2GY73</accession>
<evidence type="ECO:0000313" key="1">
    <source>
        <dbReference type="EMBL" id="TGY87831.1"/>
    </source>
</evidence>
<dbReference type="NCBIfam" id="TIGR02531">
    <property type="entry name" value="yecD_yerC"/>
    <property type="match status" value="1"/>
</dbReference>
<sequence length="110" mass="12006">MAAGLDRSAPGTGASNADDVAALCEALLALKTRDEMRRFLMDLTTPGELSALAERWQVALMLDEGGRSYREISAETGVSTTTVTRVARFLAHEPHQGYRLVLDRIKETGR</sequence>
<dbReference type="InterPro" id="IPR000831">
    <property type="entry name" value="Trp_repress"/>
</dbReference>
<dbReference type="InterPro" id="IPR038116">
    <property type="entry name" value="TrpR-like_sf"/>
</dbReference>
<dbReference type="GO" id="GO:0003700">
    <property type="term" value="F:DNA-binding transcription factor activity"/>
    <property type="evidence" value="ECO:0007669"/>
    <property type="project" value="InterPro"/>
</dbReference>